<evidence type="ECO:0000256" key="10">
    <source>
        <dbReference type="HAMAP-Rule" id="MF_00815"/>
    </source>
</evidence>
<protein>
    <recommendedName>
        <fullName evidence="10">ATP synthase gamma chain</fullName>
    </recommendedName>
    <alternativeName>
        <fullName evidence="10">ATP synthase F1 sector gamma subunit</fullName>
    </alternativeName>
    <alternativeName>
        <fullName evidence="10">F-ATPase gamma subunit</fullName>
    </alternativeName>
</protein>
<dbReference type="PRINTS" id="PR00126">
    <property type="entry name" value="ATPASEGAMMA"/>
</dbReference>
<evidence type="ECO:0000256" key="2">
    <source>
        <dbReference type="ARBA" id="ARBA00004170"/>
    </source>
</evidence>
<sequence length="291" mass="32484">MSNTQQLRRRIKSISNTRQITKAMELVAASKMRKAQNQVLASRPYSNVIEYVLGTVGSGVDRTKHPLLRTGHRGPTQKIAFILIAPDKGLAGSLVTNIMRETLQFINQNNTHELNVITIERKARDFILKTGNTIIADFASLQSPPTLRDTNPIARLVIDGYTKKTFDQVYIGYTHFINTVSQKPIIKKILPIENTKPDQDESARNDSVEFRFEPSPDDILESLLPRYIEVEIYQAVAEAAASEHSARMVAMKNASDNAKDIIYDLQLTYNTTRQGAITQELAEVTAGANAV</sequence>
<dbReference type="InterPro" id="IPR035968">
    <property type="entry name" value="ATP_synth_F1_ATPase_gsu"/>
</dbReference>
<accession>A0A2M6R9J9</accession>
<name>A0A2M6R9J9_9BACT</name>
<dbReference type="AlphaFoldDB" id="A0A2M6R9J9"/>
<dbReference type="GO" id="GO:0045259">
    <property type="term" value="C:proton-transporting ATP synthase complex"/>
    <property type="evidence" value="ECO:0007669"/>
    <property type="project" value="UniProtKB-KW"/>
</dbReference>
<organism evidence="11 12">
    <name type="scientific">Candidatus Berkelbacteria bacterium CG10_big_fil_rev_8_21_14_0_10_43_14</name>
    <dbReference type="NCBI Taxonomy" id="1974515"/>
    <lineage>
        <taxon>Bacteria</taxon>
        <taxon>Candidatus Berkelbacteria</taxon>
    </lineage>
</organism>
<evidence type="ECO:0000256" key="7">
    <source>
        <dbReference type="ARBA" id="ARBA00023136"/>
    </source>
</evidence>
<evidence type="ECO:0000256" key="1">
    <source>
        <dbReference type="ARBA" id="ARBA00003456"/>
    </source>
</evidence>
<keyword evidence="5 10" id="KW-0375">Hydrogen ion transport</keyword>
<keyword evidence="8 10" id="KW-0139">CF(1)</keyword>
<keyword evidence="9 10" id="KW-0066">ATP synthesis</keyword>
<dbReference type="InterPro" id="IPR023632">
    <property type="entry name" value="ATP_synth_F1_gsu_CS"/>
</dbReference>
<dbReference type="GO" id="GO:0046933">
    <property type="term" value="F:proton-transporting ATP synthase activity, rotational mechanism"/>
    <property type="evidence" value="ECO:0007669"/>
    <property type="project" value="UniProtKB-UniRule"/>
</dbReference>
<evidence type="ECO:0000256" key="8">
    <source>
        <dbReference type="ARBA" id="ARBA00023196"/>
    </source>
</evidence>
<dbReference type="EMBL" id="PEZX01000008">
    <property type="protein sequence ID" value="PIS07225.1"/>
    <property type="molecule type" value="Genomic_DNA"/>
</dbReference>
<dbReference type="GO" id="GO:0005524">
    <property type="term" value="F:ATP binding"/>
    <property type="evidence" value="ECO:0007669"/>
    <property type="project" value="UniProtKB-UniRule"/>
</dbReference>
<evidence type="ECO:0000256" key="3">
    <source>
        <dbReference type="ARBA" id="ARBA00007681"/>
    </source>
</evidence>
<dbReference type="Proteomes" id="UP000231162">
    <property type="component" value="Unassembled WGS sequence"/>
</dbReference>
<comment type="subcellular location">
    <subcellularLocation>
        <location evidence="10">Cell membrane</location>
        <topology evidence="10">Peripheral membrane protein</topology>
    </subcellularLocation>
    <subcellularLocation>
        <location evidence="2">Membrane</location>
        <topology evidence="2">Peripheral membrane protein</topology>
    </subcellularLocation>
</comment>
<gene>
    <name evidence="10 11" type="primary">atpG</name>
    <name evidence="11" type="ORF">COT79_00390</name>
</gene>
<comment type="caution">
    <text evidence="11">The sequence shown here is derived from an EMBL/GenBank/DDBJ whole genome shotgun (WGS) entry which is preliminary data.</text>
</comment>
<dbReference type="SUPFAM" id="SSF52943">
    <property type="entry name" value="ATP synthase (F1-ATPase), gamma subunit"/>
    <property type="match status" value="1"/>
</dbReference>
<keyword evidence="7 10" id="KW-0472">Membrane</keyword>
<reference evidence="12" key="1">
    <citation type="submission" date="2017-09" db="EMBL/GenBank/DDBJ databases">
        <title>Depth-based differentiation of microbial function through sediment-hosted aquifers and enrichment of novel symbionts in the deep terrestrial subsurface.</title>
        <authorList>
            <person name="Probst A.J."/>
            <person name="Ladd B."/>
            <person name="Jarett J.K."/>
            <person name="Geller-Mcgrath D.E."/>
            <person name="Sieber C.M.K."/>
            <person name="Emerson J.B."/>
            <person name="Anantharaman K."/>
            <person name="Thomas B.C."/>
            <person name="Malmstrom R."/>
            <person name="Stieglmeier M."/>
            <person name="Klingl A."/>
            <person name="Woyke T."/>
            <person name="Ryan C.M."/>
            <person name="Banfield J.F."/>
        </authorList>
    </citation>
    <scope>NUCLEOTIDE SEQUENCE [LARGE SCALE GENOMIC DNA]</scope>
</reference>
<dbReference type="GO" id="GO:0005886">
    <property type="term" value="C:plasma membrane"/>
    <property type="evidence" value="ECO:0007669"/>
    <property type="project" value="UniProtKB-SubCell"/>
</dbReference>
<keyword evidence="4 10" id="KW-0813">Transport</keyword>
<dbReference type="InterPro" id="IPR000131">
    <property type="entry name" value="ATP_synth_F1_gsu"/>
</dbReference>
<dbReference type="GO" id="GO:0042777">
    <property type="term" value="P:proton motive force-driven plasma membrane ATP synthesis"/>
    <property type="evidence" value="ECO:0007669"/>
    <property type="project" value="UniProtKB-UniRule"/>
</dbReference>
<evidence type="ECO:0000256" key="4">
    <source>
        <dbReference type="ARBA" id="ARBA00022448"/>
    </source>
</evidence>
<dbReference type="Pfam" id="PF00231">
    <property type="entry name" value="ATP-synt"/>
    <property type="match status" value="1"/>
</dbReference>
<evidence type="ECO:0000313" key="11">
    <source>
        <dbReference type="EMBL" id="PIS07225.1"/>
    </source>
</evidence>
<keyword evidence="6 10" id="KW-0406">Ion transport</keyword>
<proteinExistence type="inferred from homology"/>
<comment type="function">
    <text evidence="1 10">Produces ATP from ADP in the presence of a proton gradient across the membrane. The gamma chain is believed to be important in regulating ATPase activity and the flow of protons through the CF(0) complex.</text>
</comment>
<comment type="subunit">
    <text evidence="10">F-type ATPases have 2 components, CF(1) - the catalytic core - and CF(0) - the membrane proton channel. CF(1) has five subunits: alpha(3), beta(3), gamma(1), delta(1), epsilon(1). CF(0) has three main subunits: a, b and c.</text>
</comment>
<dbReference type="NCBIfam" id="TIGR01146">
    <property type="entry name" value="ATPsyn_F1gamma"/>
    <property type="match status" value="1"/>
</dbReference>
<comment type="similarity">
    <text evidence="3 10">Belongs to the ATPase gamma chain family.</text>
</comment>
<evidence type="ECO:0000256" key="6">
    <source>
        <dbReference type="ARBA" id="ARBA00023065"/>
    </source>
</evidence>
<keyword evidence="10" id="KW-1003">Cell membrane</keyword>
<dbReference type="CDD" id="cd12151">
    <property type="entry name" value="F1-ATPase_gamma"/>
    <property type="match status" value="1"/>
</dbReference>
<dbReference type="PANTHER" id="PTHR11693:SF22">
    <property type="entry name" value="ATP SYNTHASE SUBUNIT GAMMA, MITOCHONDRIAL"/>
    <property type="match status" value="1"/>
</dbReference>
<dbReference type="HAMAP" id="MF_00815">
    <property type="entry name" value="ATP_synth_gamma_bact"/>
    <property type="match status" value="1"/>
</dbReference>
<dbReference type="PANTHER" id="PTHR11693">
    <property type="entry name" value="ATP SYNTHASE GAMMA CHAIN"/>
    <property type="match status" value="1"/>
</dbReference>
<evidence type="ECO:0000313" key="12">
    <source>
        <dbReference type="Proteomes" id="UP000231162"/>
    </source>
</evidence>
<dbReference type="Gene3D" id="1.10.287.80">
    <property type="entry name" value="ATP synthase, gamma subunit, helix hairpin domain"/>
    <property type="match status" value="1"/>
</dbReference>
<dbReference type="Gene3D" id="3.40.1380.10">
    <property type="match status" value="1"/>
</dbReference>
<evidence type="ECO:0000256" key="5">
    <source>
        <dbReference type="ARBA" id="ARBA00022781"/>
    </source>
</evidence>
<evidence type="ECO:0000256" key="9">
    <source>
        <dbReference type="ARBA" id="ARBA00023310"/>
    </source>
</evidence>
<dbReference type="PROSITE" id="PS00153">
    <property type="entry name" value="ATPASE_GAMMA"/>
    <property type="match status" value="1"/>
</dbReference>